<dbReference type="NCBIfam" id="TIGR02937">
    <property type="entry name" value="sigma70-ECF"/>
    <property type="match status" value="1"/>
</dbReference>
<evidence type="ECO:0000256" key="4">
    <source>
        <dbReference type="ARBA" id="ARBA00023163"/>
    </source>
</evidence>
<comment type="caution">
    <text evidence="7">The sequence shown here is derived from an EMBL/GenBank/DDBJ whole genome shotgun (WGS) entry which is preliminary data.</text>
</comment>
<dbReference type="Proteomes" id="UP000422221">
    <property type="component" value="Unassembled WGS sequence"/>
</dbReference>
<reference evidence="7 8" key="1">
    <citation type="journal article" date="2019" name="Nat. Med.">
        <title>A library of human gut bacterial isolates paired with longitudinal multiomics data enables mechanistic microbiome research.</title>
        <authorList>
            <person name="Poyet M."/>
            <person name="Groussin M."/>
            <person name="Gibbons S.M."/>
            <person name="Avila-Pacheco J."/>
            <person name="Jiang X."/>
            <person name="Kearney S.M."/>
            <person name="Perrotta A.R."/>
            <person name="Berdy B."/>
            <person name="Zhao S."/>
            <person name="Lieberman T.D."/>
            <person name="Swanson P.K."/>
            <person name="Smith M."/>
            <person name="Roesemann S."/>
            <person name="Alexander J.E."/>
            <person name="Rich S.A."/>
            <person name="Livny J."/>
            <person name="Vlamakis H."/>
            <person name="Clish C."/>
            <person name="Bullock K."/>
            <person name="Deik A."/>
            <person name="Scott J."/>
            <person name="Pierce K.A."/>
            <person name="Xavier R.J."/>
            <person name="Alm E.J."/>
        </authorList>
    </citation>
    <scope>NUCLEOTIDE SEQUENCE [LARGE SCALE GENOMIC DNA]</scope>
    <source>
        <strain evidence="7 8">BIOML-A10</strain>
    </source>
</reference>
<evidence type="ECO:0000256" key="1">
    <source>
        <dbReference type="ARBA" id="ARBA00010641"/>
    </source>
</evidence>
<evidence type="ECO:0000256" key="3">
    <source>
        <dbReference type="ARBA" id="ARBA00023082"/>
    </source>
</evidence>
<keyword evidence="3" id="KW-0731">Sigma factor</keyword>
<dbReference type="EMBL" id="VWMK01000004">
    <property type="protein sequence ID" value="KAA3767912.1"/>
    <property type="molecule type" value="Genomic_DNA"/>
</dbReference>
<comment type="similarity">
    <text evidence="1">Belongs to the sigma-70 factor family. ECF subfamily.</text>
</comment>
<feature type="domain" description="RNA polymerase sigma factor 70 region 4 type 2" evidence="6">
    <location>
        <begin position="131"/>
        <end position="167"/>
    </location>
</feature>
<accession>A0A7J4XLX7</accession>
<keyword evidence="4" id="KW-0804">Transcription</keyword>
<evidence type="ECO:0000259" key="6">
    <source>
        <dbReference type="Pfam" id="PF08281"/>
    </source>
</evidence>
<keyword evidence="2" id="KW-0805">Transcription regulation</keyword>
<dbReference type="Gene3D" id="1.10.10.10">
    <property type="entry name" value="Winged helix-like DNA-binding domain superfamily/Winged helix DNA-binding domain"/>
    <property type="match status" value="1"/>
</dbReference>
<dbReference type="PANTHER" id="PTHR43133:SF25">
    <property type="entry name" value="RNA POLYMERASE SIGMA FACTOR RFAY-RELATED"/>
    <property type="match status" value="1"/>
</dbReference>
<gene>
    <name evidence="7" type="ORF">F3F73_05825</name>
</gene>
<dbReference type="GO" id="GO:0003677">
    <property type="term" value="F:DNA binding"/>
    <property type="evidence" value="ECO:0007669"/>
    <property type="project" value="InterPro"/>
</dbReference>
<proteinExistence type="inferred from homology"/>
<protein>
    <submittedName>
        <fullName evidence="7">RNA polymerase sigma factor</fullName>
    </submittedName>
</protein>
<dbReference type="InterPro" id="IPR007627">
    <property type="entry name" value="RNA_pol_sigma70_r2"/>
</dbReference>
<dbReference type="Pfam" id="PF08281">
    <property type="entry name" value="Sigma70_r4_2"/>
    <property type="match status" value="1"/>
</dbReference>
<dbReference type="InterPro" id="IPR036388">
    <property type="entry name" value="WH-like_DNA-bd_sf"/>
</dbReference>
<dbReference type="InterPro" id="IPR013249">
    <property type="entry name" value="RNA_pol_sigma70_r4_t2"/>
</dbReference>
<organism evidence="7 8">
    <name type="scientific">Bacteroides salyersiae</name>
    <dbReference type="NCBI Taxonomy" id="291644"/>
    <lineage>
        <taxon>Bacteria</taxon>
        <taxon>Pseudomonadati</taxon>
        <taxon>Bacteroidota</taxon>
        <taxon>Bacteroidia</taxon>
        <taxon>Bacteroidales</taxon>
        <taxon>Bacteroidaceae</taxon>
        <taxon>Bacteroides</taxon>
    </lineage>
</organism>
<evidence type="ECO:0000256" key="2">
    <source>
        <dbReference type="ARBA" id="ARBA00023015"/>
    </source>
</evidence>
<name>A0A7J4XLX7_9BACE</name>
<dbReference type="AlphaFoldDB" id="A0A7J4XLX7"/>
<sequence>MRKTNETMEFDFNSQLITSRQYLDNFARKFALEEDDRKDLVSETILKALDKRDYFYEGNEKNFRSWLITIMTNIFINNYRRNERVGIDNYDNEHMALLAGQGRFSQSADADFIFKELSDLVKRSLSQIDYRVFMGHVNGFGYEQIAEVMNLPLGTVKSKINGARKKIIKNLKCNYYESS</sequence>
<dbReference type="InterPro" id="IPR013324">
    <property type="entry name" value="RNA_pol_sigma_r3/r4-like"/>
</dbReference>
<dbReference type="InterPro" id="IPR039425">
    <property type="entry name" value="RNA_pol_sigma-70-like"/>
</dbReference>
<evidence type="ECO:0000313" key="7">
    <source>
        <dbReference type="EMBL" id="KAA3767912.1"/>
    </source>
</evidence>
<dbReference type="SUPFAM" id="SSF88659">
    <property type="entry name" value="Sigma3 and sigma4 domains of RNA polymerase sigma factors"/>
    <property type="match status" value="1"/>
</dbReference>
<feature type="domain" description="RNA polymerase sigma-70 region 2" evidence="5">
    <location>
        <begin position="21"/>
        <end position="84"/>
    </location>
</feature>
<dbReference type="Pfam" id="PF04542">
    <property type="entry name" value="Sigma70_r2"/>
    <property type="match status" value="1"/>
</dbReference>
<dbReference type="PANTHER" id="PTHR43133">
    <property type="entry name" value="RNA POLYMERASE ECF-TYPE SIGMA FACTO"/>
    <property type="match status" value="1"/>
</dbReference>
<dbReference type="SUPFAM" id="SSF88946">
    <property type="entry name" value="Sigma2 domain of RNA polymerase sigma factors"/>
    <property type="match status" value="1"/>
</dbReference>
<dbReference type="GO" id="GO:0006352">
    <property type="term" value="P:DNA-templated transcription initiation"/>
    <property type="evidence" value="ECO:0007669"/>
    <property type="project" value="InterPro"/>
</dbReference>
<evidence type="ECO:0000313" key="8">
    <source>
        <dbReference type="Proteomes" id="UP000422221"/>
    </source>
</evidence>
<evidence type="ECO:0000259" key="5">
    <source>
        <dbReference type="Pfam" id="PF04542"/>
    </source>
</evidence>
<dbReference type="InterPro" id="IPR014284">
    <property type="entry name" value="RNA_pol_sigma-70_dom"/>
</dbReference>
<dbReference type="GO" id="GO:0016987">
    <property type="term" value="F:sigma factor activity"/>
    <property type="evidence" value="ECO:0007669"/>
    <property type="project" value="UniProtKB-KW"/>
</dbReference>
<dbReference type="RefSeq" id="WP_130058429.1">
    <property type="nucleotide sequence ID" value="NZ_RCXT01000003.1"/>
</dbReference>
<dbReference type="Gene3D" id="1.10.1740.10">
    <property type="match status" value="1"/>
</dbReference>
<dbReference type="InterPro" id="IPR013325">
    <property type="entry name" value="RNA_pol_sigma_r2"/>
</dbReference>